<name>A0A1T4PFS0_9FIRM</name>
<dbReference type="Pfam" id="PF00149">
    <property type="entry name" value="Metallophos"/>
    <property type="match status" value="1"/>
</dbReference>
<reference evidence="5" key="1">
    <citation type="submission" date="2017-02" db="EMBL/GenBank/DDBJ databases">
        <authorList>
            <person name="Varghese N."/>
            <person name="Submissions S."/>
        </authorList>
    </citation>
    <scope>NUCLEOTIDE SEQUENCE [LARGE SCALE GENOMIC DNA]</scope>
    <source>
        <strain evidence="5">ATCC 25662</strain>
    </source>
</reference>
<sequence>MIYILILIILLGWILIYSVITNKKVKTTHFEIRSKKLPNEFDGYHITLCTDIHNEQYLNNEQFYKQVEVTNPDIILISGDFIDSRRTNFDVSLEIARRLVTIAPTYYVTGNHEYRLITFPIFEESLKEIGVRILRNEAIKLHRGSSSITLLGMDDPHFFSENNGHQNEAKVLNKLLDELKTKDDYTVLLIHRPEFFEDYYQHKIDLALCGHTHGGQIRIPFVGGLIAPHQGFFPKYDAGYFCKGDTQMLISKGLGSSSFPLRVNDQPELLEIRLKSESTESDKSF</sequence>
<dbReference type="AlphaFoldDB" id="A0A1T4PFS0"/>
<evidence type="ECO:0000256" key="1">
    <source>
        <dbReference type="ARBA" id="ARBA00022723"/>
    </source>
</evidence>
<dbReference type="RefSeq" id="WP_078712389.1">
    <property type="nucleotide sequence ID" value="NZ_FUWY01000006.1"/>
</dbReference>
<dbReference type="CDD" id="cd07385">
    <property type="entry name" value="MPP_YkuE_C"/>
    <property type="match status" value="1"/>
</dbReference>
<organism evidence="4 5">
    <name type="scientific">Anaerorhabdus furcosa</name>
    <dbReference type="NCBI Taxonomy" id="118967"/>
    <lineage>
        <taxon>Bacteria</taxon>
        <taxon>Bacillati</taxon>
        <taxon>Bacillota</taxon>
        <taxon>Erysipelotrichia</taxon>
        <taxon>Erysipelotrichales</taxon>
        <taxon>Erysipelotrichaceae</taxon>
        <taxon>Anaerorhabdus</taxon>
    </lineage>
</organism>
<dbReference type="SUPFAM" id="SSF56300">
    <property type="entry name" value="Metallo-dependent phosphatases"/>
    <property type="match status" value="1"/>
</dbReference>
<dbReference type="InterPro" id="IPR051158">
    <property type="entry name" value="Metallophosphoesterase_sf"/>
</dbReference>
<dbReference type="InterPro" id="IPR004843">
    <property type="entry name" value="Calcineurin-like_PHP"/>
</dbReference>
<dbReference type="InterPro" id="IPR029052">
    <property type="entry name" value="Metallo-depent_PP-like"/>
</dbReference>
<evidence type="ECO:0000313" key="4">
    <source>
        <dbReference type="EMBL" id="SJZ90167.1"/>
    </source>
</evidence>
<keyword evidence="1" id="KW-0479">Metal-binding</keyword>
<evidence type="ECO:0000256" key="2">
    <source>
        <dbReference type="ARBA" id="ARBA00022801"/>
    </source>
</evidence>
<feature type="domain" description="Calcineurin-like phosphoesterase" evidence="3">
    <location>
        <begin position="45"/>
        <end position="214"/>
    </location>
</feature>
<dbReference type="GO" id="GO:0046872">
    <property type="term" value="F:metal ion binding"/>
    <property type="evidence" value="ECO:0007669"/>
    <property type="project" value="UniProtKB-KW"/>
</dbReference>
<keyword evidence="5" id="KW-1185">Reference proteome</keyword>
<accession>A0A1T4PFS0</accession>
<evidence type="ECO:0000313" key="5">
    <source>
        <dbReference type="Proteomes" id="UP000243297"/>
    </source>
</evidence>
<dbReference type="STRING" id="118967.SAMN02745191_1987"/>
<dbReference type="PANTHER" id="PTHR31302">
    <property type="entry name" value="TRANSMEMBRANE PROTEIN WITH METALLOPHOSPHOESTERASE DOMAIN-RELATED"/>
    <property type="match status" value="1"/>
</dbReference>
<gene>
    <name evidence="4" type="ORF">SAMN02745191_1987</name>
</gene>
<dbReference type="EMBL" id="FUWY01000006">
    <property type="protein sequence ID" value="SJZ90167.1"/>
    <property type="molecule type" value="Genomic_DNA"/>
</dbReference>
<dbReference type="PANTHER" id="PTHR31302:SF31">
    <property type="entry name" value="PHOSPHODIESTERASE YAEI"/>
    <property type="match status" value="1"/>
</dbReference>
<evidence type="ECO:0000259" key="3">
    <source>
        <dbReference type="Pfam" id="PF00149"/>
    </source>
</evidence>
<dbReference type="GO" id="GO:0008758">
    <property type="term" value="F:UDP-2,3-diacylglucosamine hydrolase activity"/>
    <property type="evidence" value="ECO:0007669"/>
    <property type="project" value="TreeGrafter"/>
</dbReference>
<protein>
    <recommendedName>
        <fullName evidence="3">Calcineurin-like phosphoesterase domain-containing protein</fullName>
    </recommendedName>
</protein>
<dbReference type="GO" id="GO:0016020">
    <property type="term" value="C:membrane"/>
    <property type="evidence" value="ECO:0007669"/>
    <property type="project" value="GOC"/>
</dbReference>
<dbReference type="Proteomes" id="UP000243297">
    <property type="component" value="Unassembled WGS sequence"/>
</dbReference>
<keyword evidence="2" id="KW-0378">Hydrolase</keyword>
<dbReference type="GO" id="GO:0009245">
    <property type="term" value="P:lipid A biosynthetic process"/>
    <property type="evidence" value="ECO:0007669"/>
    <property type="project" value="TreeGrafter"/>
</dbReference>
<dbReference type="Gene3D" id="3.60.21.10">
    <property type="match status" value="1"/>
</dbReference>
<proteinExistence type="predicted"/>
<dbReference type="OrthoDB" id="9780884at2"/>